<keyword evidence="2" id="KW-0680">Restriction system</keyword>
<name>A0A848QZY7_PHOVU</name>
<accession>A0A848QZY7</accession>
<dbReference type="AlphaFoldDB" id="A0A848QZY7"/>
<evidence type="ECO:0000256" key="3">
    <source>
        <dbReference type="ARBA" id="ARBA00023125"/>
    </source>
</evidence>
<gene>
    <name evidence="5" type="ORF">HKQ55_19160</name>
</gene>
<keyword evidence="3" id="KW-0238">DNA-binding</keyword>
<organism evidence="5 6">
    <name type="scientific">Phocaeicola vulgatus</name>
    <name type="common">Bacteroides vulgatus</name>
    <dbReference type="NCBI Taxonomy" id="821"/>
    <lineage>
        <taxon>Bacteria</taxon>
        <taxon>Pseudomonadati</taxon>
        <taxon>Bacteroidota</taxon>
        <taxon>Bacteroidia</taxon>
        <taxon>Bacteroidales</taxon>
        <taxon>Bacteroidaceae</taxon>
        <taxon>Phocaeicola</taxon>
    </lineage>
</organism>
<dbReference type="InterPro" id="IPR051212">
    <property type="entry name" value="Type-I_RE_S_subunit"/>
</dbReference>
<reference evidence="5 6" key="1">
    <citation type="submission" date="2020-04" db="EMBL/GenBank/DDBJ databases">
        <title>A novel gut-associated lysogenic phage, Bacteroides phage BV01, alters the host transcriptome and bile acid metabolism in Bacteroides vulgatus.</title>
        <authorList>
            <person name="Campbell D.E."/>
            <person name="Ly L."/>
            <person name="Ridlon J.M."/>
            <person name="Hsiao A."/>
            <person name="Degnan P.H."/>
        </authorList>
    </citation>
    <scope>NUCLEOTIDE SEQUENCE [LARGE SCALE GENOMIC DNA]</scope>
    <source>
        <strain evidence="5 6">VPI-BV8526</strain>
    </source>
</reference>
<dbReference type="Proteomes" id="UP000583639">
    <property type="component" value="Unassembled WGS sequence"/>
</dbReference>
<keyword evidence="5" id="KW-0255">Endonuclease</keyword>
<dbReference type="GO" id="GO:0004519">
    <property type="term" value="F:endonuclease activity"/>
    <property type="evidence" value="ECO:0007669"/>
    <property type="project" value="UniProtKB-KW"/>
</dbReference>
<dbReference type="RefSeq" id="WP_057317160.1">
    <property type="nucleotide sequence ID" value="NZ_JABDSI010000136.1"/>
</dbReference>
<dbReference type="PANTHER" id="PTHR43140:SF1">
    <property type="entry name" value="TYPE I RESTRICTION ENZYME ECOKI SPECIFICITY SUBUNIT"/>
    <property type="match status" value="1"/>
</dbReference>
<keyword evidence="5" id="KW-0378">Hydrolase</keyword>
<keyword evidence="5" id="KW-0540">Nuclease</keyword>
<evidence type="ECO:0000256" key="1">
    <source>
        <dbReference type="ARBA" id="ARBA00010923"/>
    </source>
</evidence>
<evidence type="ECO:0000313" key="5">
    <source>
        <dbReference type="EMBL" id="NMW42183.1"/>
    </source>
</evidence>
<dbReference type="InterPro" id="IPR044946">
    <property type="entry name" value="Restrct_endonuc_typeI_TRD_sf"/>
</dbReference>
<dbReference type="Gene3D" id="3.90.220.20">
    <property type="entry name" value="DNA methylase specificity domains"/>
    <property type="match status" value="2"/>
</dbReference>
<protein>
    <submittedName>
        <fullName evidence="5">Restriction endonuclease subunit S</fullName>
    </submittedName>
</protein>
<proteinExistence type="inferred from homology"/>
<dbReference type="GO" id="GO:0003677">
    <property type="term" value="F:DNA binding"/>
    <property type="evidence" value="ECO:0007669"/>
    <property type="project" value="UniProtKB-KW"/>
</dbReference>
<evidence type="ECO:0000256" key="2">
    <source>
        <dbReference type="ARBA" id="ARBA00022747"/>
    </source>
</evidence>
<dbReference type="GO" id="GO:0009307">
    <property type="term" value="P:DNA restriction-modification system"/>
    <property type="evidence" value="ECO:0007669"/>
    <property type="project" value="UniProtKB-KW"/>
</dbReference>
<evidence type="ECO:0000313" key="6">
    <source>
        <dbReference type="Proteomes" id="UP000583639"/>
    </source>
</evidence>
<dbReference type="InterPro" id="IPR000055">
    <property type="entry name" value="Restrct_endonuc_typeI_TRD"/>
</dbReference>
<evidence type="ECO:0000259" key="4">
    <source>
        <dbReference type="Pfam" id="PF01420"/>
    </source>
</evidence>
<sequence length="469" mass="53517">MVLPNSLSSYYEKFLATGEVKCIDEEIPFEIPNGWQWERIGNIFETTSGSTPLSRNPDYYKNGNINWVRTTDLNNGILNKTEIQITSKAIIDYNLSILPQTSVCVAMYGGAGTIGKHCILHFDTTINQSVCAIQPNGFCNMDYIHTFIEYQRPFWMDFAAGSRKDPNINQLIIKHCLLPIPPQEEQLRIVTKLNQLYPYIYQYGNSQNRLNQINKEIWHSLKKSILQEAIQGKLVPQIAEEGTAQELLEQIRQEKLQLVKEGKLKKSALTDSIIFRGDDNKYYEQVGNENIDITEEIPFDLPENWTWVRFGQYVRMSIGKTPPRGETKYWANGKYPWVSISDMSDYGLVTTTKESVSEYAKSLFGEISPVGTLIMSFKLTVGRTSLLNTSAYHNEAIISIYPFVDKNYQARNFLFHILPIISNLGDTKDAIKGKTLNSKSLNNLLLPLPPLNEQGRIVAMIELLFDKLK</sequence>
<feature type="domain" description="Type I restriction modification DNA specificity" evidence="4">
    <location>
        <begin position="302"/>
        <end position="466"/>
    </location>
</feature>
<dbReference type="PANTHER" id="PTHR43140">
    <property type="entry name" value="TYPE-1 RESTRICTION ENZYME ECOKI SPECIFICITY PROTEIN"/>
    <property type="match status" value="1"/>
</dbReference>
<dbReference type="SUPFAM" id="SSF116734">
    <property type="entry name" value="DNA methylase specificity domain"/>
    <property type="match status" value="2"/>
</dbReference>
<dbReference type="EMBL" id="JABDSI010000136">
    <property type="protein sequence ID" value="NMW42183.1"/>
    <property type="molecule type" value="Genomic_DNA"/>
</dbReference>
<comment type="caution">
    <text evidence="5">The sequence shown here is derived from an EMBL/GenBank/DDBJ whole genome shotgun (WGS) entry which is preliminary data.</text>
</comment>
<comment type="similarity">
    <text evidence="1">Belongs to the type-I restriction system S methylase family.</text>
</comment>
<dbReference type="Pfam" id="PF01420">
    <property type="entry name" value="Methylase_S"/>
    <property type="match status" value="2"/>
</dbReference>
<feature type="domain" description="Type I restriction modification DNA specificity" evidence="4">
    <location>
        <begin position="32"/>
        <end position="198"/>
    </location>
</feature>
<dbReference type="CDD" id="cd17276">
    <property type="entry name" value="RMtype1_S_Sau1132ORF3780P-TRD1-CR1_like"/>
    <property type="match status" value="1"/>
</dbReference>